<keyword evidence="2" id="KW-1185">Reference proteome</keyword>
<evidence type="ECO:0000313" key="1">
    <source>
        <dbReference type="EMBL" id="TLV19210.1"/>
    </source>
</evidence>
<comment type="caution">
    <text evidence="1">The sequence shown here is derived from an EMBL/GenBank/DDBJ whole genome shotgun (WGS) entry which is preliminary data.</text>
</comment>
<dbReference type="AlphaFoldDB" id="A0A5R9LIQ9"/>
<dbReference type="Proteomes" id="UP000307430">
    <property type="component" value="Unassembled WGS sequence"/>
</dbReference>
<organism evidence="1 2">
    <name type="scientific">Klebsiella indica</name>
    <dbReference type="NCBI Taxonomy" id="2582917"/>
    <lineage>
        <taxon>Bacteria</taxon>
        <taxon>Pseudomonadati</taxon>
        <taxon>Pseudomonadota</taxon>
        <taxon>Gammaproteobacteria</taxon>
        <taxon>Enterobacterales</taxon>
        <taxon>Enterobacteriaceae</taxon>
        <taxon>Klebsiella/Raoultella group</taxon>
        <taxon>Klebsiella</taxon>
    </lineage>
</organism>
<gene>
    <name evidence="1" type="ORF">FE839_09525</name>
</gene>
<protein>
    <submittedName>
        <fullName evidence="1">Uncharacterized protein</fullName>
    </submittedName>
</protein>
<proteinExistence type="predicted"/>
<sequence length="83" mass="9555">MLTDYADSSALMTVSPFPISLYNYVHIATIMHFRYRIAKNYAFALISVSLSGSGHRLLGVDRLLCARLIEIRNFYAQSYFRRS</sequence>
<reference evidence="1 2" key="1">
    <citation type="submission" date="2019-05" db="EMBL/GenBank/DDBJ databases">
        <title>Genome sequence of Klebsiella sp strain TOUT106.</title>
        <authorList>
            <person name="Rahi P."/>
            <person name="Chaudhari D."/>
        </authorList>
    </citation>
    <scope>NUCLEOTIDE SEQUENCE [LARGE SCALE GENOMIC DNA]</scope>
    <source>
        <strain evidence="1 2">TOUT106</strain>
    </source>
</reference>
<evidence type="ECO:0000313" key="2">
    <source>
        <dbReference type="Proteomes" id="UP000307430"/>
    </source>
</evidence>
<accession>A0A5R9LIQ9</accession>
<dbReference type="EMBL" id="VCHQ01000011">
    <property type="protein sequence ID" value="TLV19210.1"/>
    <property type="molecule type" value="Genomic_DNA"/>
</dbReference>
<name>A0A5R9LIQ9_9ENTR</name>